<reference evidence="1 2" key="1">
    <citation type="submission" date="2020-08" db="EMBL/GenBank/DDBJ databases">
        <authorList>
            <person name="Koutsovoulos G."/>
            <person name="Danchin GJ E."/>
        </authorList>
    </citation>
    <scope>NUCLEOTIDE SEQUENCE [LARGE SCALE GENOMIC DNA]</scope>
</reference>
<dbReference type="Proteomes" id="UP000580250">
    <property type="component" value="Unassembled WGS sequence"/>
</dbReference>
<sequence length="63" mass="7541">MFNRKNLKILSPISPLFDDEQIYRFVVWTFHNFVKNERGYKTVFMLSLCIFMMGRKANGGENF</sequence>
<name>A0A6V7TQ18_MELEN</name>
<proteinExistence type="predicted"/>
<organism evidence="1 2">
    <name type="scientific">Meloidogyne enterolobii</name>
    <name type="common">Root-knot nematode worm</name>
    <name type="synonym">Meloidogyne mayaguensis</name>
    <dbReference type="NCBI Taxonomy" id="390850"/>
    <lineage>
        <taxon>Eukaryota</taxon>
        <taxon>Metazoa</taxon>
        <taxon>Ecdysozoa</taxon>
        <taxon>Nematoda</taxon>
        <taxon>Chromadorea</taxon>
        <taxon>Rhabditida</taxon>
        <taxon>Tylenchina</taxon>
        <taxon>Tylenchomorpha</taxon>
        <taxon>Tylenchoidea</taxon>
        <taxon>Meloidogynidae</taxon>
        <taxon>Meloidogyninae</taxon>
        <taxon>Meloidogyne</taxon>
    </lineage>
</organism>
<accession>A0A6V7TQ18</accession>
<protein>
    <submittedName>
        <fullName evidence="1">Uncharacterized protein</fullName>
    </submittedName>
</protein>
<evidence type="ECO:0000313" key="2">
    <source>
        <dbReference type="Proteomes" id="UP000580250"/>
    </source>
</evidence>
<comment type="caution">
    <text evidence="1">The sequence shown here is derived from an EMBL/GenBank/DDBJ whole genome shotgun (WGS) entry which is preliminary data.</text>
</comment>
<evidence type="ECO:0000313" key="1">
    <source>
        <dbReference type="EMBL" id="CAD2128561.1"/>
    </source>
</evidence>
<dbReference type="AlphaFoldDB" id="A0A6V7TQ18"/>
<gene>
    <name evidence="1" type="ORF">MENT_LOCUS2288</name>
</gene>
<dbReference type="EMBL" id="CAJEWN010000007">
    <property type="protein sequence ID" value="CAD2128561.1"/>
    <property type="molecule type" value="Genomic_DNA"/>
</dbReference>